<keyword evidence="3 11" id="KW-0444">Lipid biosynthesis</keyword>
<dbReference type="Pfam" id="PF01643">
    <property type="entry name" value="Acyl-ACP_TE"/>
    <property type="match status" value="1"/>
</dbReference>
<comment type="function">
    <text evidence="11">Plays an essential role in chain termination during de novo fatty acid synthesis.</text>
</comment>
<evidence type="ECO:0000256" key="7">
    <source>
        <dbReference type="ARBA" id="ARBA00022832"/>
    </source>
</evidence>
<dbReference type="InterPro" id="IPR002864">
    <property type="entry name" value="Acyl-ACP_thioesterase_NHD"/>
</dbReference>
<keyword evidence="7 11" id="KW-0276">Fatty acid metabolism</keyword>
<dbReference type="PANTHER" id="PTHR31727">
    <property type="entry name" value="OLEOYL-ACYL CARRIER PROTEIN THIOESTERASE 1, CHLOROPLASTIC"/>
    <property type="match status" value="1"/>
</dbReference>
<name>A0A3P6GSF5_BRAOL</name>
<organism evidence="15">
    <name type="scientific">Brassica oleracea</name>
    <name type="common">Wild cabbage</name>
    <dbReference type="NCBI Taxonomy" id="3712"/>
    <lineage>
        <taxon>Eukaryota</taxon>
        <taxon>Viridiplantae</taxon>
        <taxon>Streptophyta</taxon>
        <taxon>Embryophyta</taxon>
        <taxon>Tracheophyta</taxon>
        <taxon>Spermatophyta</taxon>
        <taxon>Magnoliopsida</taxon>
        <taxon>eudicotyledons</taxon>
        <taxon>Gunneridae</taxon>
        <taxon>Pentapetalae</taxon>
        <taxon>rosids</taxon>
        <taxon>malvids</taxon>
        <taxon>Brassicales</taxon>
        <taxon>Brassicaceae</taxon>
        <taxon>Brassiceae</taxon>
        <taxon>Brassica</taxon>
    </lineage>
</organism>
<evidence type="ECO:0000256" key="4">
    <source>
        <dbReference type="ARBA" id="ARBA00022528"/>
    </source>
</evidence>
<keyword evidence="9 11" id="KW-0443">Lipid metabolism</keyword>
<comment type="similarity">
    <text evidence="2 11">Belongs to the acyl-ACP thioesterase family.</text>
</comment>
<dbReference type="EC" id="3.1.2.-" evidence="11"/>
<keyword evidence="12" id="KW-0812">Transmembrane</keyword>
<dbReference type="SUPFAM" id="SSF54637">
    <property type="entry name" value="Thioesterase/thiol ester dehydrase-isomerase"/>
    <property type="match status" value="2"/>
</dbReference>
<sequence length="277" mass="32043">MVQTIANLFQEVGYNQFQSVGFSTDGFATTPTMRKLNLIWTSRMHIEIYRYLAWGDVVGIKTWCQSEGRIGTRRDGFLRTLITVKSLAVLLGFLLIIVCFLHCKWVMMNQDTRRLQKVSDDVRDEYLMFCPKEPRLAFPEEENNKSLKKILKLEDPAKYSIIGLKPRRIDLDMNHHVNNVTYIGWLLEVSVIISNNHMTFIPREIVDKHVFQVITMDYRQECQQDDVVDSITTSKNGSATSGTQSHNDSQFLHLLRLSGDGQEINRGTTLRRKKPSR</sequence>
<feature type="domain" description="Acyl-ACP thioesterase N-terminal hotdog" evidence="13">
    <location>
        <begin position="2"/>
        <end position="75"/>
    </location>
</feature>
<keyword evidence="12" id="KW-1133">Transmembrane helix</keyword>
<evidence type="ECO:0000256" key="12">
    <source>
        <dbReference type="SAM" id="Phobius"/>
    </source>
</evidence>
<dbReference type="Gene3D" id="3.10.129.10">
    <property type="entry name" value="Hotdog Thioesterase"/>
    <property type="match status" value="1"/>
</dbReference>
<evidence type="ECO:0000256" key="6">
    <source>
        <dbReference type="ARBA" id="ARBA00022801"/>
    </source>
</evidence>
<accession>A0A3P6GSF5</accession>
<dbReference type="InterPro" id="IPR029069">
    <property type="entry name" value="HotDog_dom_sf"/>
</dbReference>
<dbReference type="InterPro" id="IPR049427">
    <property type="entry name" value="Acyl-ACP_TE_C"/>
</dbReference>
<evidence type="ECO:0000256" key="9">
    <source>
        <dbReference type="ARBA" id="ARBA00023098"/>
    </source>
</evidence>
<dbReference type="Pfam" id="PF20791">
    <property type="entry name" value="Acyl-ACP_TE_C"/>
    <property type="match status" value="1"/>
</dbReference>
<dbReference type="AlphaFoldDB" id="A0A3P6GSF5"/>
<reference evidence="15" key="1">
    <citation type="submission" date="2018-11" db="EMBL/GenBank/DDBJ databases">
        <authorList>
            <consortium name="Genoscope - CEA"/>
            <person name="William W."/>
        </authorList>
    </citation>
    <scope>NUCLEOTIDE SEQUENCE</scope>
</reference>
<evidence type="ECO:0000256" key="2">
    <source>
        <dbReference type="ARBA" id="ARBA00006500"/>
    </source>
</evidence>
<dbReference type="PANTHER" id="PTHR31727:SF6">
    <property type="entry name" value="OLEOYL-ACYL CARRIER PROTEIN THIOESTERASE 1, CHLOROPLASTIC"/>
    <property type="match status" value="1"/>
</dbReference>
<evidence type="ECO:0000256" key="10">
    <source>
        <dbReference type="ARBA" id="ARBA00023160"/>
    </source>
</evidence>
<evidence type="ECO:0000259" key="14">
    <source>
        <dbReference type="Pfam" id="PF20791"/>
    </source>
</evidence>
<keyword evidence="12" id="KW-0472">Membrane</keyword>
<evidence type="ECO:0000256" key="11">
    <source>
        <dbReference type="RuleBase" id="RU363096"/>
    </source>
</evidence>
<keyword evidence="6 11" id="KW-0378">Hydrolase</keyword>
<gene>
    <name evidence="15" type="ORF">BOLC6T36467H</name>
</gene>
<evidence type="ECO:0000256" key="8">
    <source>
        <dbReference type="ARBA" id="ARBA00022946"/>
    </source>
</evidence>
<dbReference type="GO" id="GO:0016297">
    <property type="term" value="F:fatty acyl-[ACP] hydrolase activity"/>
    <property type="evidence" value="ECO:0007669"/>
    <property type="project" value="InterPro"/>
</dbReference>
<comment type="subcellular location">
    <subcellularLocation>
        <location evidence="1 11">Plastid</location>
        <location evidence="1 11">Chloroplast</location>
    </subcellularLocation>
</comment>
<feature type="transmembrane region" description="Helical" evidence="12">
    <location>
        <begin position="87"/>
        <end position="107"/>
    </location>
</feature>
<keyword evidence="10 11" id="KW-0275">Fatty acid biosynthesis</keyword>
<evidence type="ECO:0000256" key="1">
    <source>
        <dbReference type="ARBA" id="ARBA00004229"/>
    </source>
</evidence>
<evidence type="ECO:0000259" key="13">
    <source>
        <dbReference type="Pfam" id="PF01643"/>
    </source>
</evidence>
<dbReference type="GO" id="GO:0000036">
    <property type="term" value="F:acyl carrier activity"/>
    <property type="evidence" value="ECO:0007669"/>
    <property type="project" value="TreeGrafter"/>
</dbReference>
<dbReference type="InterPro" id="IPR045023">
    <property type="entry name" value="FATA/B"/>
</dbReference>
<keyword evidence="5 11" id="KW-0934">Plastid</keyword>
<evidence type="ECO:0000256" key="5">
    <source>
        <dbReference type="ARBA" id="ARBA00022640"/>
    </source>
</evidence>
<proteinExistence type="inferred from homology"/>
<dbReference type="EMBL" id="LR031880">
    <property type="protein sequence ID" value="VDD61014.1"/>
    <property type="molecule type" value="Genomic_DNA"/>
</dbReference>
<protein>
    <recommendedName>
        <fullName evidence="11">Acyl-[acyl-carrier-protein] hydrolase</fullName>
        <ecNumber evidence="11">3.1.2.-</ecNumber>
    </recommendedName>
</protein>
<evidence type="ECO:0000313" key="15">
    <source>
        <dbReference type="EMBL" id="VDD61014.1"/>
    </source>
</evidence>
<dbReference type="GO" id="GO:0009507">
    <property type="term" value="C:chloroplast"/>
    <property type="evidence" value="ECO:0007669"/>
    <property type="project" value="UniProtKB-SubCell"/>
</dbReference>
<feature type="domain" description="Acyl-ACP thioesterase-like C-terminal" evidence="14">
    <location>
        <begin position="156"/>
        <end position="269"/>
    </location>
</feature>
<evidence type="ECO:0000256" key="3">
    <source>
        <dbReference type="ARBA" id="ARBA00022516"/>
    </source>
</evidence>
<keyword evidence="8" id="KW-0809">Transit peptide</keyword>
<keyword evidence="4 11" id="KW-0150">Chloroplast</keyword>